<evidence type="ECO:0000313" key="2">
    <source>
        <dbReference type="EMBL" id="GFN88191.1"/>
    </source>
</evidence>
<proteinExistence type="predicted"/>
<protein>
    <submittedName>
        <fullName evidence="2">Uncharacterized protein</fullName>
    </submittedName>
</protein>
<feature type="region of interest" description="Disordered" evidence="1">
    <location>
        <begin position="1"/>
        <end position="66"/>
    </location>
</feature>
<accession>A0AAV3Z128</accession>
<reference evidence="2 3" key="1">
    <citation type="journal article" date="2021" name="Elife">
        <title>Chloroplast acquisition without the gene transfer in kleptoplastic sea slugs, Plakobranchus ocellatus.</title>
        <authorList>
            <person name="Maeda T."/>
            <person name="Takahashi S."/>
            <person name="Yoshida T."/>
            <person name="Shimamura S."/>
            <person name="Takaki Y."/>
            <person name="Nagai Y."/>
            <person name="Toyoda A."/>
            <person name="Suzuki Y."/>
            <person name="Arimoto A."/>
            <person name="Ishii H."/>
            <person name="Satoh N."/>
            <person name="Nishiyama T."/>
            <person name="Hasebe M."/>
            <person name="Maruyama T."/>
            <person name="Minagawa J."/>
            <person name="Obokata J."/>
            <person name="Shigenobu S."/>
        </authorList>
    </citation>
    <scope>NUCLEOTIDE SEQUENCE [LARGE SCALE GENOMIC DNA]</scope>
</reference>
<feature type="compositionally biased region" description="Polar residues" evidence="1">
    <location>
        <begin position="1"/>
        <end position="11"/>
    </location>
</feature>
<dbReference type="Proteomes" id="UP000735302">
    <property type="component" value="Unassembled WGS sequence"/>
</dbReference>
<feature type="compositionally biased region" description="Acidic residues" evidence="1">
    <location>
        <begin position="17"/>
        <end position="46"/>
    </location>
</feature>
<feature type="compositionally biased region" description="Polar residues" evidence="1">
    <location>
        <begin position="48"/>
        <end position="66"/>
    </location>
</feature>
<gene>
    <name evidence="2" type="ORF">PoB_001469700</name>
</gene>
<name>A0AAV3Z128_9GAST</name>
<evidence type="ECO:0000256" key="1">
    <source>
        <dbReference type="SAM" id="MobiDB-lite"/>
    </source>
</evidence>
<keyword evidence="3" id="KW-1185">Reference proteome</keyword>
<dbReference type="AlphaFoldDB" id="A0AAV3Z128"/>
<organism evidence="2 3">
    <name type="scientific">Plakobranchus ocellatus</name>
    <dbReference type="NCBI Taxonomy" id="259542"/>
    <lineage>
        <taxon>Eukaryota</taxon>
        <taxon>Metazoa</taxon>
        <taxon>Spiralia</taxon>
        <taxon>Lophotrochozoa</taxon>
        <taxon>Mollusca</taxon>
        <taxon>Gastropoda</taxon>
        <taxon>Heterobranchia</taxon>
        <taxon>Euthyneura</taxon>
        <taxon>Panpulmonata</taxon>
        <taxon>Sacoglossa</taxon>
        <taxon>Placobranchoidea</taxon>
        <taxon>Plakobranchidae</taxon>
        <taxon>Plakobranchus</taxon>
    </lineage>
</organism>
<dbReference type="EMBL" id="BLXT01001848">
    <property type="protein sequence ID" value="GFN88191.1"/>
    <property type="molecule type" value="Genomic_DNA"/>
</dbReference>
<evidence type="ECO:0000313" key="3">
    <source>
        <dbReference type="Proteomes" id="UP000735302"/>
    </source>
</evidence>
<comment type="caution">
    <text evidence="2">The sequence shown here is derived from an EMBL/GenBank/DDBJ whole genome shotgun (WGS) entry which is preliminary data.</text>
</comment>
<sequence>MLCPKFSQSVRRSSHDGEEENEEENDEEEEEDEEKEDPAEAEEDQDLGVSSQSWQNMAQLIFNQSA</sequence>